<dbReference type="InterPro" id="IPR008279">
    <property type="entry name" value="PEP-util_enz_mobile_dom"/>
</dbReference>
<name>A0A7W4IUK4_9PROT</name>
<evidence type="ECO:0000256" key="15">
    <source>
        <dbReference type="PIRNR" id="PIRNR000854"/>
    </source>
</evidence>
<protein>
    <recommendedName>
        <fullName evidence="6 15">Phosphoenolpyruvate synthase</fullName>
        <shortName evidence="15">PEP synthase</shortName>
        <ecNumber evidence="5 15">2.7.9.2</ecNumber>
    </recommendedName>
    <alternativeName>
        <fullName evidence="13 15">Pyruvate, water dikinase</fullName>
    </alternativeName>
</protein>
<keyword evidence="21" id="KW-1185">Reference proteome</keyword>
<dbReference type="InterPro" id="IPR015813">
    <property type="entry name" value="Pyrv/PenolPyrv_kinase-like_dom"/>
</dbReference>
<evidence type="ECO:0000256" key="14">
    <source>
        <dbReference type="ARBA" id="ARBA00047700"/>
    </source>
</evidence>
<dbReference type="Gene3D" id="3.50.30.10">
    <property type="entry name" value="Phosphohistidine domain"/>
    <property type="match status" value="1"/>
</dbReference>
<dbReference type="FunFam" id="3.30.1490.20:FF:000010">
    <property type="entry name" value="Phosphoenolpyruvate synthase"/>
    <property type="match status" value="1"/>
</dbReference>
<evidence type="ECO:0000256" key="6">
    <source>
        <dbReference type="ARBA" id="ARBA00021623"/>
    </source>
</evidence>
<dbReference type="EC" id="2.7.9.2" evidence="5 15"/>
<dbReference type="PROSITE" id="PS00742">
    <property type="entry name" value="PEP_ENZYMES_2"/>
    <property type="match status" value="1"/>
</dbReference>
<organism evidence="20 21">
    <name type="scientific">Gluconacetobacter aggeris</name>
    <dbReference type="NCBI Taxonomy" id="1286186"/>
    <lineage>
        <taxon>Bacteria</taxon>
        <taxon>Pseudomonadati</taxon>
        <taxon>Pseudomonadota</taxon>
        <taxon>Alphaproteobacteria</taxon>
        <taxon>Acetobacterales</taxon>
        <taxon>Acetobacteraceae</taxon>
        <taxon>Gluconacetobacter</taxon>
    </lineage>
</organism>
<sequence length="801" mass="85870">MAEPSDSLRWFEDIGLGDVPLVGGKNASLGEMYRGLATQDILVPNGFVLTARAYRAALDAADAWPALHALLDPLDPTDIALLARNAAQARELVYAATGTETLRRLVADAYRRLEAQYGPDVAVAVRSSATAEDLPTASFAGQHESYLNISGAEAVFEACRHCFASLFTDRAIVYRANNGFDHFKVSLSVGVMKLIHADRASSGVIFTLDTESGFRDIVLITGAYGLGENIVQGTIDPDEFYVHKPAFRQGHRTVLRHVLGRKQLTMGLEPTSGGSRTQNVPTPPDRQRQFCISDTEALSLAGQALLIEDHYSRQAGHPVPMDIEWAKDADDGRLYIVQARPETVASRRGAAMLETYALTGSGPVLARGRAVGEKIGGGPVRVISTRAELASFQPGDVLVAPSTNPDWEAVMKTASAIVTDHGGRTCHAAIIARELGVPAVVGTGDATRVLHAGQRVTVSCAGGESGEIYDGEIPFTVTRTDAGSLPRPRTPIMVNLGNPELAFRTAMMPCAGVGLARMEFIISESIGIHPMALAHPERLTPDDRQRVAERTAGSSSPGDYFIRTLSEGIGTIAAAFHPRPVIVRLSDFKTNEYAALIGGTTFEPREANPMLGFRGASRYAHPAYADGFALECAALSRVRGAMGLTNLIVMVPFCRRVAEAEQVLAAMGRNGLARGKDGLAVYMMCEIPNNVIQIDSFAAEFDGFSIGSNDLTQLTLGVDRDSDIVAFDFDERDPGMLEMLRLAVTGARRNGRRIGICGEAPANDPEIARYLVAIGIDSISVNPSSLLRTMDIVRQAEDALA</sequence>
<evidence type="ECO:0000256" key="11">
    <source>
        <dbReference type="ARBA" id="ARBA00022840"/>
    </source>
</evidence>
<dbReference type="InterPro" id="IPR002192">
    <property type="entry name" value="PPDK_AMP/ATP-bd"/>
</dbReference>
<dbReference type="InterPro" id="IPR023151">
    <property type="entry name" value="PEP_util_CS"/>
</dbReference>
<evidence type="ECO:0000259" key="17">
    <source>
        <dbReference type="Pfam" id="PF00391"/>
    </source>
</evidence>
<comment type="caution">
    <text evidence="20">The sequence shown here is derived from an EMBL/GenBank/DDBJ whole genome shotgun (WGS) entry which is preliminary data.</text>
</comment>
<dbReference type="Gene3D" id="3.20.20.60">
    <property type="entry name" value="Phosphoenolpyruvate-binding domains"/>
    <property type="match status" value="1"/>
</dbReference>
<reference evidence="20 21" key="1">
    <citation type="submission" date="2020-04" db="EMBL/GenBank/DDBJ databases">
        <title>Description of novel Gluconacetobacter.</title>
        <authorList>
            <person name="Sombolestani A."/>
        </authorList>
    </citation>
    <scope>NUCLEOTIDE SEQUENCE [LARGE SCALE GENOMIC DNA]</scope>
    <source>
        <strain evidence="20 21">LMG 27801</strain>
    </source>
</reference>
<dbReference type="GO" id="GO:0005524">
    <property type="term" value="F:ATP binding"/>
    <property type="evidence" value="ECO:0007669"/>
    <property type="project" value="UniProtKB-KW"/>
</dbReference>
<keyword evidence="12 15" id="KW-0460">Magnesium</keyword>
<dbReference type="PANTHER" id="PTHR43030">
    <property type="entry name" value="PHOSPHOENOLPYRUVATE SYNTHASE"/>
    <property type="match status" value="1"/>
</dbReference>
<evidence type="ECO:0000256" key="5">
    <source>
        <dbReference type="ARBA" id="ARBA00011996"/>
    </source>
</evidence>
<evidence type="ECO:0000259" key="19">
    <source>
        <dbReference type="Pfam" id="PF02896"/>
    </source>
</evidence>
<feature type="domain" description="PEP-utilising enzyme mobile" evidence="17">
    <location>
        <begin position="392"/>
        <end position="463"/>
    </location>
</feature>
<evidence type="ECO:0000256" key="16">
    <source>
        <dbReference type="SAM" id="MobiDB-lite"/>
    </source>
</evidence>
<comment type="cofactor">
    <cofactor evidence="1 15">
        <name>Mg(2+)</name>
        <dbReference type="ChEBI" id="CHEBI:18420"/>
    </cofactor>
</comment>
<evidence type="ECO:0000256" key="12">
    <source>
        <dbReference type="ARBA" id="ARBA00022842"/>
    </source>
</evidence>
<keyword evidence="9 15" id="KW-0547">Nucleotide-binding</keyword>
<evidence type="ECO:0000256" key="8">
    <source>
        <dbReference type="ARBA" id="ARBA00022723"/>
    </source>
</evidence>
<dbReference type="SUPFAM" id="SSF52009">
    <property type="entry name" value="Phosphohistidine domain"/>
    <property type="match status" value="1"/>
</dbReference>
<evidence type="ECO:0000256" key="2">
    <source>
        <dbReference type="ARBA" id="ARBA00002988"/>
    </source>
</evidence>
<evidence type="ECO:0000259" key="18">
    <source>
        <dbReference type="Pfam" id="PF01326"/>
    </source>
</evidence>
<dbReference type="Pfam" id="PF02896">
    <property type="entry name" value="PEP-utilizers_C"/>
    <property type="match status" value="1"/>
</dbReference>
<dbReference type="PRINTS" id="PR01736">
    <property type="entry name" value="PHPHTRNFRASE"/>
</dbReference>
<evidence type="ECO:0000256" key="3">
    <source>
        <dbReference type="ARBA" id="ARBA00004742"/>
    </source>
</evidence>
<dbReference type="Pfam" id="PF01326">
    <property type="entry name" value="PPDK_N"/>
    <property type="match status" value="1"/>
</dbReference>
<dbReference type="GO" id="GO:0008986">
    <property type="term" value="F:pyruvate, water dikinase activity"/>
    <property type="evidence" value="ECO:0007669"/>
    <property type="project" value="UniProtKB-EC"/>
</dbReference>
<dbReference type="InterPro" id="IPR018274">
    <property type="entry name" value="PEP_util_AS"/>
</dbReference>
<dbReference type="Gene3D" id="3.30.1490.20">
    <property type="entry name" value="ATP-grasp fold, A domain"/>
    <property type="match status" value="1"/>
</dbReference>
<dbReference type="NCBIfam" id="TIGR01418">
    <property type="entry name" value="PEP_synth"/>
    <property type="match status" value="1"/>
</dbReference>
<evidence type="ECO:0000256" key="9">
    <source>
        <dbReference type="ARBA" id="ARBA00022741"/>
    </source>
</evidence>
<accession>A0A7W4IUK4</accession>
<evidence type="ECO:0000313" key="21">
    <source>
        <dbReference type="Proteomes" id="UP000559860"/>
    </source>
</evidence>
<comment type="catalytic activity">
    <reaction evidence="14 15">
        <text>pyruvate + ATP + H2O = phosphoenolpyruvate + AMP + phosphate + 2 H(+)</text>
        <dbReference type="Rhea" id="RHEA:11364"/>
        <dbReference type="ChEBI" id="CHEBI:15361"/>
        <dbReference type="ChEBI" id="CHEBI:15377"/>
        <dbReference type="ChEBI" id="CHEBI:15378"/>
        <dbReference type="ChEBI" id="CHEBI:30616"/>
        <dbReference type="ChEBI" id="CHEBI:43474"/>
        <dbReference type="ChEBI" id="CHEBI:58702"/>
        <dbReference type="ChEBI" id="CHEBI:456215"/>
        <dbReference type="EC" id="2.7.9.2"/>
    </reaction>
</comment>
<dbReference type="SUPFAM" id="SSF51621">
    <property type="entry name" value="Phosphoenolpyruvate/pyruvate domain"/>
    <property type="match status" value="1"/>
</dbReference>
<dbReference type="Proteomes" id="UP000559860">
    <property type="component" value="Unassembled WGS sequence"/>
</dbReference>
<gene>
    <name evidence="20" type="primary">ppsA</name>
    <name evidence="20" type="ORF">HLH36_13500</name>
</gene>
<keyword evidence="8 15" id="KW-0479">Metal-binding</keyword>
<keyword evidence="20" id="KW-0670">Pyruvate</keyword>
<dbReference type="GO" id="GO:0006094">
    <property type="term" value="P:gluconeogenesis"/>
    <property type="evidence" value="ECO:0007669"/>
    <property type="project" value="UniProtKB-UniPathway"/>
</dbReference>
<dbReference type="PANTHER" id="PTHR43030:SF1">
    <property type="entry name" value="PHOSPHOENOLPYRUVATE SYNTHASE"/>
    <property type="match status" value="1"/>
</dbReference>
<dbReference type="InterPro" id="IPR036637">
    <property type="entry name" value="Phosphohistidine_dom_sf"/>
</dbReference>
<dbReference type="PIRSF" id="PIRSF000854">
    <property type="entry name" value="PEP_synthase"/>
    <property type="match status" value="1"/>
</dbReference>
<dbReference type="InterPro" id="IPR006319">
    <property type="entry name" value="PEP_synth"/>
</dbReference>
<evidence type="ECO:0000313" key="20">
    <source>
        <dbReference type="EMBL" id="MBB2169356.1"/>
    </source>
</evidence>
<dbReference type="AlphaFoldDB" id="A0A7W4IUK4"/>
<comment type="function">
    <text evidence="2 15">Catalyzes the phosphorylation of pyruvate to phosphoenolpyruvate.</text>
</comment>
<evidence type="ECO:0000256" key="10">
    <source>
        <dbReference type="ARBA" id="ARBA00022777"/>
    </source>
</evidence>
<comment type="pathway">
    <text evidence="3 15">Carbohydrate biosynthesis; gluconeogenesis.</text>
</comment>
<keyword evidence="7 15" id="KW-0808">Transferase</keyword>
<keyword evidence="11 15" id="KW-0067">ATP-binding</keyword>
<dbReference type="EMBL" id="JABEQD010000009">
    <property type="protein sequence ID" value="MBB2169356.1"/>
    <property type="molecule type" value="Genomic_DNA"/>
</dbReference>
<evidence type="ECO:0000256" key="7">
    <source>
        <dbReference type="ARBA" id="ARBA00022679"/>
    </source>
</evidence>
<proteinExistence type="inferred from homology"/>
<dbReference type="PROSITE" id="PS00370">
    <property type="entry name" value="PEP_ENZYMES_PHOS_SITE"/>
    <property type="match status" value="1"/>
</dbReference>
<dbReference type="InterPro" id="IPR013815">
    <property type="entry name" value="ATP_grasp_subdomain_1"/>
</dbReference>
<dbReference type="NCBIfam" id="NF005057">
    <property type="entry name" value="PRK06464.1"/>
    <property type="match status" value="1"/>
</dbReference>
<dbReference type="Gene3D" id="3.30.470.20">
    <property type="entry name" value="ATP-grasp fold, B domain"/>
    <property type="match status" value="1"/>
</dbReference>
<comment type="similarity">
    <text evidence="4 15">Belongs to the PEP-utilizing enzyme family.</text>
</comment>
<evidence type="ECO:0000256" key="13">
    <source>
        <dbReference type="ARBA" id="ARBA00033470"/>
    </source>
</evidence>
<dbReference type="SUPFAM" id="SSF56059">
    <property type="entry name" value="Glutathione synthetase ATP-binding domain-like"/>
    <property type="match status" value="1"/>
</dbReference>
<feature type="domain" description="Pyruvate phosphate dikinase AMP/ATP-binding" evidence="18">
    <location>
        <begin position="20"/>
        <end position="350"/>
    </location>
</feature>
<evidence type="ECO:0000256" key="1">
    <source>
        <dbReference type="ARBA" id="ARBA00001946"/>
    </source>
</evidence>
<feature type="domain" description="PEP-utilising enzyme C-terminal" evidence="19">
    <location>
        <begin position="489"/>
        <end position="796"/>
    </location>
</feature>
<dbReference type="FunFam" id="3.30.470.20:FF:000017">
    <property type="entry name" value="Phosphoenolpyruvate synthase"/>
    <property type="match status" value="1"/>
</dbReference>
<dbReference type="InterPro" id="IPR040442">
    <property type="entry name" value="Pyrv_kinase-like_dom_sf"/>
</dbReference>
<dbReference type="InterPro" id="IPR000121">
    <property type="entry name" value="PEP_util_C"/>
</dbReference>
<dbReference type="Pfam" id="PF00391">
    <property type="entry name" value="PEP-utilizers"/>
    <property type="match status" value="1"/>
</dbReference>
<keyword evidence="10 15" id="KW-0418">Kinase</keyword>
<dbReference type="RefSeq" id="WP_182986870.1">
    <property type="nucleotide sequence ID" value="NZ_JABEQD010000009.1"/>
</dbReference>
<dbReference type="UniPathway" id="UPA00138"/>
<evidence type="ECO:0000256" key="4">
    <source>
        <dbReference type="ARBA" id="ARBA00007837"/>
    </source>
</evidence>
<dbReference type="GO" id="GO:0046872">
    <property type="term" value="F:metal ion binding"/>
    <property type="evidence" value="ECO:0007669"/>
    <property type="project" value="UniProtKB-KW"/>
</dbReference>
<feature type="region of interest" description="Disordered" evidence="16">
    <location>
        <begin position="266"/>
        <end position="285"/>
    </location>
</feature>